<evidence type="ECO:0000256" key="2">
    <source>
        <dbReference type="ARBA" id="ARBA00022785"/>
    </source>
</evidence>
<dbReference type="InterPro" id="IPR050084">
    <property type="entry name" value="NADPH_dep_7-cyano-7-deazaG_red"/>
</dbReference>
<dbReference type="InterPro" id="IPR016856">
    <property type="entry name" value="QueF_type1"/>
</dbReference>
<keyword evidence="1" id="KW-0963">Cytoplasm</keyword>
<keyword evidence="3" id="KW-0521">NADP</keyword>
<evidence type="ECO:0000256" key="3">
    <source>
        <dbReference type="ARBA" id="ARBA00022857"/>
    </source>
</evidence>
<evidence type="ECO:0000256" key="1">
    <source>
        <dbReference type="ARBA" id="ARBA00022490"/>
    </source>
</evidence>
<dbReference type="PANTHER" id="PTHR34354:SF1">
    <property type="entry name" value="NADPH-DEPENDENT 7-CYANO-7-DEAZAGUANINE REDUCTASE"/>
    <property type="match status" value="1"/>
</dbReference>
<sequence length="132" mass="15399">MSRWSDASILQKLDNPTSEAYEAKVQAPEITFIGADKQPDFATANITFYPDKSVIELKSLKQYFYQFRNTHISYERIINTIYDDLMNTYSPKRIRLVMNFNVRGGITSQLTIDSDWKVRGGKEEFNDWSKPE</sequence>
<name>A0A381TDB2_9ZZZZ</name>
<dbReference type="InterPro" id="IPR029500">
    <property type="entry name" value="QueF"/>
</dbReference>
<evidence type="ECO:0000313" key="5">
    <source>
        <dbReference type="EMBL" id="SVA12707.1"/>
    </source>
</evidence>
<protein>
    <recommendedName>
        <fullName evidence="6">PreQ(1) synthase</fullName>
    </recommendedName>
</protein>
<dbReference type="GO" id="GO:0005737">
    <property type="term" value="C:cytoplasm"/>
    <property type="evidence" value="ECO:0007669"/>
    <property type="project" value="InterPro"/>
</dbReference>
<keyword evidence="2" id="KW-0671">Queuosine biosynthesis</keyword>
<dbReference type="EMBL" id="UINC01004221">
    <property type="protein sequence ID" value="SVA12707.1"/>
    <property type="molecule type" value="Genomic_DNA"/>
</dbReference>
<gene>
    <name evidence="5" type="ORF">METZ01_LOCUS65561</name>
</gene>
<dbReference type="SUPFAM" id="SSF55620">
    <property type="entry name" value="Tetrahydrobiopterin biosynthesis enzymes-like"/>
    <property type="match status" value="1"/>
</dbReference>
<reference evidence="5" key="1">
    <citation type="submission" date="2018-05" db="EMBL/GenBank/DDBJ databases">
        <authorList>
            <person name="Lanie J.A."/>
            <person name="Ng W.-L."/>
            <person name="Kazmierczak K.M."/>
            <person name="Andrzejewski T.M."/>
            <person name="Davidsen T.M."/>
            <person name="Wayne K.J."/>
            <person name="Tettelin H."/>
            <person name="Glass J.I."/>
            <person name="Rusch D."/>
            <person name="Podicherti R."/>
            <person name="Tsui H.-C.T."/>
            <person name="Winkler M.E."/>
        </authorList>
    </citation>
    <scope>NUCLEOTIDE SEQUENCE</scope>
</reference>
<dbReference type="AlphaFoldDB" id="A0A381TDB2"/>
<dbReference type="PANTHER" id="PTHR34354">
    <property type="entry name" value="NADPH-DEPENDENT 7-CYANO-7-DEAZAGUANINE REDUCTASE"/>
    <property type="match status" value="1"/>
</dbReference>
<proteinExistence type="predicted"/>
<dbReference type="GO" id="GO:0008616">
    <property type="term" value="P:tRNA queuosine(34) biosynthetic process"/>
    <property type="evidence" value="ECO:0007669"/>
    <property type="project" value="UniProtKB-KW"/>
</dbReference>
<organism evidence="5">
    <name type="scientific">marine metagenome</name>
    <dbReference type="NCBI Taxonomy" id="408172"/>
    <lineage>
        <taxon>unclassified sequences</taxon>
        <taxon>metagenomes</taxon>
        <taxon>ecological metagenomes</taxon>
    </lineage>
</organism>
<dbReference type="Gene3D" id="3.30.1130.10">
    <property type="match status" value="1"/>
</dbReference>
<accession>A0A381TDB2</accession>
<evidence type="ECO:0000256" key="4">
    <source>
        <dbReference type="ARBA" id="ARBA00023002"/>
    </source>
</evidence>
<dbReference type="InterPro" id="IPR043133">
    <property type="entry name" value="GTP-CH-I_C/QueF"/>
</dbReference>
<keyword evidence="4" id="KW-0560">Oxidoreductase</keyword>
<dbReference type="Pfam" id="PF14489">
    <property type="entry name" value="QueF"/>
    <property type="match status" value="1"/>
</dbReference>
<dbReference type="NCBIfam" id="TIGR03139">
    <property type="entry name" value="QueF-II"/>
    <property type="match status" value="1"/>
</dbReference>
<dbReference type="GO" id="GO:0033739">
    <property type="term" value="F:preQ1 synthase activity"/>
    <property type="evidence" value="ECO:0007669"/>
    <property type="project" value="InterPro"/>
</dbReference>
<evidence type="ECO:0008006" key="6">
    <source>
        <dbReference type="Google" id="ProtNLM"/>
    </source>
</evidence>